<name>A0A1N6GLU6_9GAMM</name>
<dbReference type="AlphaFoldDB" id="A0A1N6GLU6"/>
<dbReference type="OrthoDB" id="5611217at2"/>
<accession>A0A1N6GLU6</accession>
<protein>
    <submittedName>
        <fullName evidence="1">PilZ domain-containing protein</fullName>
    </submittedName>
</protein>
<dbReference type="STRING" id="364032.SAMN05443662_1403"/>
<sequence>MANMRRFLRYDVEVPIYLEPCDQDGHREGFDPQALFPDLERMRYEGLGVEFNTILRALGKDKPKLVFMLSHMQVRLNFLFYLLQWLADDRDPREDGRFEYRLRQDAKIEFINILPEDSKLGRLLQALWRHMDLTIREVVGVVQTSTQGLFIYPQTPVALFDHTRYITNLRDVAEKGHPVAEALLLLEKMLNTLLKVLQRLKAFYAERAMPQRWPKLTVNLSAGGLGLWDSEKWPLYQKVNVFMALEQLFAGRGRVVFCRQLKTAPDPQRPWRVGVDFDWLPTERQDQITFFVQAHEVADAMARFPRERFEA</sequence>
<gene>
    <name evidence="1" type="ORF">SAMN05443662_1403</name>
</gene>
<dbReference type="EMBL" id="FSRE01000003">
    <property type="protein sequence ID" value="SIO08505.1"/>
    <property type="molecule type" value="Genomic_DNA"/>
</dbReference>
<proteinExistence type="predicted"/>
<evidence type="ECO:0000313" key="1">
    <source>
        <dbReference type="EMBL" id="SIO08505.1"/>
    </source>
</evidence>
<evidence type="ECO:0000313" key="2">
    <source>
        <dbReference type="Proteomes" id="UP000198461"/>
    </source>
</evidence>
<dbReference type="RefSeq" id="WP_074201661.1">
    <property type="nucleotide sequence ID" value="NZ_FSRE01000003.1"/>
</dbReference>
<reference evidence="1 2" key="1">
    <citation type="submission" date="2016-11" db="EMBL/GenBank/DDBJ databases">
        <authorList>
            <person name="Jaros S."/>
            <person name="Januszkiewicz K."/>
            <person name="Wedrychowicz H."/>
        </authorList>
    </citation>
    <scope>NUCLEOTIDE SEQUENCE [LARGE SCALE GENOMIC DNA]</scope>
    <source>
        <strain evidence="1 2">DSM 17737</strain>
    </source>
</reference>
<organism evidence="1 2">
    <name type="scientific">Sulfurivirga caldicuralii</name>
    <dbReference type="NCBI Taxonomy" id="364032"/>
    <lineage>
        <taxon>Bacteria</taxon>
        <taxon>Pseudomonadati</taxon>
        <taxon>Pseudomonadota</taxon>
        <taxon>Gammaproteobacteria</taxon>
        <taxon>Thiotrichales</taxon>
        <taxon>Piscirickettsiaceae</taxon>
        <taxon>Sulfurivirga</taxon>
    </lineage>
</organism>
<dbReference type="Proteomes" id="UP000198461">
    <property type="component" value="Unassembled WGS sequence"/>
</dbReference>
<keyword evidence="2" id="KW-1185">Reference proteome</keyword>